<dbReference type="EMBL" id="FTNO01000001">
    <property type="protein sequence ID" value="SIQ70702.1"/>
    <property type="molecule type" value="Genomic_DNA"/>
</dbReference>
<dbReference type="OrthoDB" id="247625at2157"/>
<gene>
    <name evidence="1" type="ORF">SAMN05421858_0148</name>
</gene>
<proteinExistence type="predicted"/>
<sequence length="111" mass="12313">MQPLPKASDIPAGWEQSPIRGDEIELRHQNGDIAVKAVRATSADEWKLEMEDSIGNRYTTVRPVGQADTKTQAVSALVALAEAVSDLRNERDDMLPHDIVREVKRGQRVPV</sequence>
<accession>A0A1N6UYU2</accession>
<dbReference type="RefSeq" id="WP_076430172.1">
    <property type="nucleotide sequence ID" value="NZ_FTNO01000001.1"/>
</dbReference>
<keyword evidence="2" id="KW-1185">Reference proteome</keyword>
<evidence type="ECO:0000313" key="2">
    <source>
        <dbReference type="Proteomes" id="UP000186914"/>
    </source>
</evidence>
<evidence type="ECO:0000313" key="1">
    <source>
        <dbReference type="EMBL" id="SIQ70702.1"/>
    </source>
</evidence>
<organism evidence="1 2">
    <name type="scientific">Haladaptatus litoreus</name>
    <dbReference type="NCBI Taxonomy" id="553468"/>
    <lineage>
        <taxon>Archaea</taxon>
        <taxon>Methanobacteriati</taxon>
        <taxon>Methanobacteriota</taxon>
        <taxon>Stenosarchaea group</taxon>
        <taxon>Halobacteria</taxon>
        <taxon>Halobacteriales</taxon>
        <taxon>Haladaptataceae</taxon>
        <taxon>Haladaptatus</taxon>
    </lineage>
</organism>
<name>A0A1N6UYU2_9EURY</name>
<protein>
    <submittedName>
        <fullName evidence="1">Uncharacterized protein</fullName>
    </submittedName>
</protein>
<dbReference type="AlphaFoldDB" id="A0A1N6UYU2"/>
<dbReference type="Proteomes" id="UP000186914">
    <property type="component" value="Unassembled WGS sequence"/>
</dbReference>
<reference evidence="2" key="1">
    <citation type="submission" date="2017-01" db="EMBL/GenBank/DDBJ databases">
        <authorList>
            <person name="Varghese N."/>
            <person name="Submissions S."/>
        </authorList>
    </citation>
    <scope>NUCLEOTIDE SEQUENCE [LARGE SCALE GENOMIC DNA]</scope>
    <source>
        <strain evidence="2">CGMCC 1.7737</strain>
    </source>
</reference>